<feature type="domain" description="Serine aminopeptidase S33" evidence="2">
    <location>
        <begin position="81"/>
        <end position="291"/>
    </location>
</feature>
<name>A0A485LSF3_9STRA</name>
<keyword evidence="1" id="KW-0472">Membrane</keyword>
<dbReference type="EMBL" id="CAADRA010007430">
    <property type="protein sequence ID" value="VFU01120.1"/>
    <property type="molecule type" value="Genomic_DNA"/>
</dbReference>
<keyword evidence="5" id="KW-1185">Reference proteome</keyword>
<feature type="transmembrane region" description="Helical" evidence="1">
    <location>
        <begin position="12"/>
        <end position="29"/>
    </location>
</feature>
<dbReference type="InterPro" id="IPR022742">
    <property type="entry name" value="Hydrolase_4"/>
</dbReference>
<evidence type="ECO:0000313" key="4">
    <source>
        <dbReference type="EMBL" id="VFU01120.1"/>
    </source>
</evidence>
<evidence type="ECO:0000313" key="3">
    <source>
        <dbReference type="EMBL" id="KAF0683447.1"/>
    </source>
</evidence>
<evidence type="ECO:0000313" key="5">
    <source>
        <dbReference type="Proteomes" id="UP000332933"/>
    </source>
</evidence>
<dbReference type="EMBL" id="VJMH01007404">
    <property type="protein sequence ID" value="KAF0683447.1"/>
    <property type="molecule type" value="Genomic_DNA"/>
</dbReference>
<proteinExistence type="predicted"/>
<accession>A0A485LSF3</accession>
<dbReference type="Gene3D" id="3.40.50.1820">
    <property type="entry name" value="alpha/beta hydrolase"/>
    <property type="match status" value="1"/>
</dbReference>
<dbReference type="SUPFAM" id="SSF53474">
    <property type="entry name" value="alpha/beta-Hydrolases"/>
    <property type="match status" value="1"/>
</dbReference>
<dbReference type="Proteomes" id="UP000332933">
    <property type="component" value="Unassembled WGS sequence"/>
</dbReference>
<dbReference type="PRINTS" id="PR00111">
    <property type="entry name" value="ABHYDROLASE"/>
</dbReference>
<dbReference type="PANTHER" id="PTHR11614">
    <property type="entry name" value="PHOSPHOLIPASE-RELATED"/>
    <property type="match status" value="1"/>
</dbReference>
<protein>
    <submittedName>
        <fullName evidence="4">Aste57867_24481 protein</fullName>
    </submittedName>
</protein>
<keyword evidence="1" id="KW-1133">Transmembrane helix</keyword>
<dbReference type="Pfam" id="PF12146">
    <property type="entry name" value="Hydrolase_4"/>
    <property type="match status" value="1"/>
</dbReference>
<evidence type="ECO:0000256" key="1">
    <source>
        <dbReference type="SAM" id="Phobius"/>
    </source>
</evidence>
<reference evidence="3" key="2">
    <citation type="submission" date="2019-06" db="EMBL/GenBank/DDBJ databases">
        <title>Genomics analysis of Aphanomyces spp. identifies a new class of oomycete effector associated with host adaptation.</title>
        <authorList>
            <person name="Gaulin E."/>
        </authorList>
    </citation>
    <scope>NUCLEOTIDE SEQUENCE</scope>
    <source>
        <strain evidence="3">CBS 578.67</strain>
    </source>
</reference>
<dbReference type="InterPro" id="IPR000073">
    <property type="entry name" value="AB_hydrolase_1"/>
</dbReference>
<reference evidence="4 5" key="1">
    <citation type="submission" date="2019-03" db="EMBL/GenBank/DDBJ databases">
        <authorList>
            <person name="Gaulin E."/>
            <person name="Dumas B."/>
        </authorList>
    </citation>
    <scope>NUCLEOTIDE SEQUENCE [LARGE SCALE GENOMIC DNA]</scope>
    <source>
        <strain evidence="4">CBS 568.67</strain>
    </source>
</reference>
<sequence length="300" mass="32431">MVAWVTTDVLLGALAIAVGGAIVYLRVAFGPGEEEHKERMAVPHLADEVALEKAFKREIEYIFRNGMRFYTQMWYPLDPSSPKGIVLLLHGVNGHGGRQTPFFHELLTHGWIAASYDLRGHGRSSGRHGYVPSIAGLADDTLAYIRHLKTRFPHLPIFLLGGSMGGLTAVHTVLQVQALSEPLLAGVIFQAPAVHINPAARPPAIIESIARVLHVVAPKLPLLQPEVNPLSADGKPLALPDADPLNYTGRMRLATGLALVNGIEEVAPRLQDIKLPMLIQHGDIDAVIPADACVVVVSLF</sequence>
<dbReference type="AlphaFoldDB" id="A0A485LSF3"/>
<organism evidence="4 5">
    <name type="scientific">Aphanomyces stellatus</name>
    <dbReference type="NCBI Taxonomy" id="120398"/>
    <lineage>
        <taxon>Eukaryota</taxon>
        <taxon>Sar</taxon>
        <taxon>Stramenopiles</taxon>
        <taxon>Oomycota</taxon>
        <taxon>Saprolegniomycetes</taxon>
        <taxon>Saprolegniales</taxon>
        <taxon>Verrucalvaceae</taxon>
        <taxon>Aphanomyces</taxon>
    </lineage>
</organism>
<evidence type="ECO:0000259" key="2">
    <source>
        <dbReference type="Pfam" id="PF12146"/>
    </source>
</evidence>
<dbReference type="OrthoDB" id="2498029at2759"/>
<feature type="transmembrane region" description="Helical" evidence="1">
    <location>
        <begin position="155"/>
        <end position="174"/>
    </location>
</feature>
<keyword evidence="1" id="KW-0812">Transmembrane</keyword>
<gene>
    <name evidence="4" type="primary">Aste57867_24481</name>
    <name evidence="3" type="ORF">As57867_024404</name>
    <name evidence="4" type="ORF">ASTE57867_24481</name>
</gene>
<dbReference type="InterPro" id="IPR051044">
    <property type="entry name" value="MAG_DAG_Lipase"/>
</dbReference>
<dbReference type="InterPro" id="IPR029058">
    <property type="entry name" value="AB_hydrolase_fold"/>
</dbReference>